<dbReference type="InterPro" id="IPR018490">
    <property type="entry name" value="cNMP-bd_dom_sf"/>
</dbReference>
<dbReference type="InterPro" id="IPR018335">
    <property type="entry name" value="Tscrpt_reg_HTH_Crp-type_CS"/>
</dbReference>
<dbReference type="InterPro" id="IPR014710">
    <property type="entry name" value="RmlC-like_jellyroll"/>
</dbReference>
<dbReference type="SUPFAM" id="SSF46785">
    <property type="entry name" value="Winged helix' DNA-binding domain"/>
    <property type="match status" value="1"/>
</dbReference>
<evidence type="ECO:0000256" key="2">
    <source>
        <dbReference type="ARBA" id="ARBA00023125"/>
    </source>
</evidence>
<dbReference type="InterPro" id="IPR036388">
    <property type="entry name" value="WH-like_DNA-bd_sf"/>
</dbReference>
<gene>
    <name evidence="5" type="ORF">L3556_06040</name>
</gene>
<evidence type="ECO:0000313" key="6">
    <source>
        <dbReference type="Proteomes" id="UP001154265"/>
    </source>
</evidence>
<keyword evidence="3" id="KW-0804">Transcription</keyword>
<feature type="domain" description="HTH crp-type" evidence="4">
    <location>
        <begin position="141"/>
        <end position="214"/>
    </location>
</feature>
<organism evidence="5 6">
    <name type="scientific">Candidatus Synechococcus calcipolaris G9</name>
    <dbReference type="NCBI Taxonomy" id="1497997"/>
    <lineage>
        <taxon>Bacteria</taxon>
        <taxon>Bacillati</taxon>
        <taxon>Cyanobacteriota</taxon>
        <taxon>Cyanophyceae</taxon>
        <taxon>Synechococcales</taxon>
        <taxon>Synechococcaceae</taxon>
        <taxon>Synechococcus</taxon>
    </lineage>
</organism>
<name>A0ABT6EXF9_9SYNE</name>
<dbReference type="PROSITE" id="PS00042">
    <property type="entry name" value="HTH_CRP_1"/>
    <property type="match status" value="1"/>
</dbReference>
<dbReference type="InterPro" id="IPR012318">
    <property type="entry name" value="HTH_CRP"/>
</dbReference>
<comment type="caution">
    <text evidence="5">The sequence shown here is derived from an EMBL/GenBank/DDBJ whole genome shotgun (WGS) entry which is preliminary data.</text>
</comment>
<proteinExistence type="predicted"/>
<keyword evidence="6" id="KW-1185">Reference proteome</keyword>
<protein>
    <submittedName>
        <fullName evidence="5">Crp/Fnr family transcriptional regulator</fullName>
    </submittedName>
</protein>
<dbReference type="SMART" id="SM00419">
    <property type="entry name" value="HTH_CRP"/>
    <property type="match status" value="1"/>
</dbReference>
<keyword evidence="1" id="KW-0805">Transcription regulation</keyword>
<dbReference type="CDD" id="cd00092">
    <property type="entry name" value="HTH_CRP"/>
    <property type="match status" value="1"/>
</dbReference>
<dbReference type="Gene3D" id="2.60.120.10">
    <property type="entry name" value="Jelly Rolls"/>
    <property type="match status" value="1"/>
</dbReference>
<keyword evidence="2" id="KW-0238">DNA-binding</keyword>
<dbReference type="Proteomes" id="UP001154265">
    <property type="component" value="Unassembled WGS sequence"/>
</dbReference>
<dbReference type="InterPro" id="IPR036390">
    <property type="entry name" value="WH_DNA-bd_sf"/>
</dbReference>
<dbReference type="SUPFAM" id="SSF51206">
    <property type="entry name" value="cAMP-binding domain-like"/>
    <property type="match status" value="1"/>
</dbReference>
<evidence type="ECO:0000256" key="1">
    <source>
        <dbReference type="ARBA" id="ARBA00023015"/>
    </source>
</evidence>
<reference evidence="5" key="2">
    <citation type="submission" date="2022-01" db="EMBL/GenBank/DDBJ databases">
        <authorList>
            <person name="Zivanovic Y."/>
            <person name="Moreira D."/>
            <person name="Lopez-Garcia P."/>
        </authorList>
    </citation>
    <scope>NUCLEOTIDE SEQUENCE</scope>
    <source>
        <strain evidence="5">G9</strain>
    </source>
</reference>
<dbReference type="Gene3D" id="1.10.10.10">
    <property type="entry name" value="Winged helix-like DNA-binding domain superfamily/Winged helix DNA-binding domain"/>
    <property type="match status" value="1"/>
</dbReference>
<reference evidence="5" key="1">
    <citation type="journal article" date="2022" name="Genome Biol. Evol.">
        <title>A New Gene Family Diagnostic for Intracellular Biomineralization of Amorphous Ca Carbonates by Cyanobacteria.</title>
        <authorList>
            <person name="Benzerara K."/>
            <person name="Duprat E."/>
            <person name="Bitard-Feildel T."/>
            <person name="Caumes G."/>
            <person name="Cassier-Chauvat C."/>
            <person name="Chauvat F."/>
            <person name="Dezi M."/>
            <person name="Diop S.I."/>
            <person name="Gaschignard G."/>
            <person name="Gorgen S."/>
            <person name="Gugger M."/>
            <person name="Lopez-Garcia P."/>
            <person name="Millet M."/>
            <person name="Skouri-Panet F."/>
            <person name="Moreira D."/>
            <person name="Callebaut I."/>
        </authorList>
    </citation>
    <scope>NUCLEOTIDE SEQUENCE</scope>
    <source>
        <strain evidence="5">G9</strain>
    </source>
</reference>
<evidence type="ECO:0000256" key="3">
    <source>
        <dbReference type="ARBA" id="ARBA00023163"/>
    </source>
</evidence>
<evidence type="ECO:0000313" key="5">
    <source>
        <dbReference type="EMBL" id="MDG2990495.1"/>
    </source>
</evidence>
<accession>A0ABT6EXF9</accession>
<evidence type="ECO:0000259" key="4">
    <source>
        <dbReference type="PROSITE" id="PS51063"/>
    </source>
</evidence>
<dbReference type="Pfam" id="PF13545">
    <property type="entry name" value="HTH_Crp_2"/>
    <property type="match status" value="1"/>
</dbReference>
<dbReference type="EMBL" id="JAKKUT010000002">
    <property type="protein sequence ID" value="MDG2990495.1"/>
    <property type="molecule type" value="Genomic_DNA"/>
</dbReference>
<sequence length="220" mass="24559">MPSFSSSPSLDSPNRLEVLEAIFRHPTPSIPQSKFYTFASGDNIWLESDRLWVVSRGVVQLNLLHASGDEVILGLATPGMTFGSPLTALTAYQARALTTVEVMSFTLAEVESSPNLTQSLFRGLSRRLRQGEALLAISSHRRIEERLRHLLFLLKQEVGQSHPQGTRLSVRLTHQQLASAIGTSRVTITRLLGKMRQENWITCDRDRHLILTPLAIQPVL</sequence>
<dbReference type="PROSITE" id="PS51063">
    <property type="entry name" value="HTH_CRP_2"/>
    <property type="match status" value="1"/>
</dbReference>
<dbReference type="RefSeq" id="WP_277866404.1">
    <property type="nucleotide sequence ID" value="NZ_JAKKUT010000002.1"/>
</dbReference>